<reference evidence="5 6" key="1">
    <citation type="submission" date="2018-02" db="EMBL/GenBank/DDBJ databases">
        <title>Comparative genomes isolates from brazilian mangrove.</title>
        <authorList>
            <person name="Araujo J.E."/>
            <person name="Taketani R.G."/>
            <person name="Silva M.C.P."/>
            <person name="Loureco M.V."/>
            <person name="Andreote F.D."/>
        </authorList>
    </citation>
    <scope>NUCLEOTIDE SEQUENCE [LARGE SCALE GENOMIC DNA]</scope>
    <source>
        <strain evidence="5 6">HEX-2 MGV</strain>
    </source>
</reference>
<dbReference type="AlphaFoldDB" id="A0A2S8FXR7"/>
<feature type="domain" description="DUF1549" evidence="2">
    <location>
        <begin position="150"/>
        <end position="355"/>
    </location>
</feature>
<dbReference type="Pfam" id="PF07635">
    <property type="entry name" value="PSCyt1"/>
    <property type="match status" value="1"/>
</dbReference>
<dbReference type="GO" id="GO:0009055">
    <property type="term" value="F:electron transfer activity"/>
    <property type="evidence" value="ECO:0007669"/>
    <property type="project" value="InterPro"/>
</dbReference>
<name>A0A2S8FXR7_9BACT</name>
<comment type="caution">
    <text evidence="5">The sequence shown here is derived from an EMBL/GenBank/DDBJ whole genome shotgun (WGS) entry which is preliminary data.</text>
</comment>
<evidence type="ECO:0008006" key="7">
    <source>
        <dbReference type="Google" id="ProtNLM"/>
    </source>
</evidence>
<dbReference type="PANTHER" id="PTHR35889:SF3">
    <property type="entry name" value="F-BOX DOMAIN-CONTAINING PROTEIN"/>
    <property type="match status" value="1"/>
</dbReference>
<evidence type="ECO:0000256" key="1">
    <source>
        <dbReference type="SAM" id="Coils"/>
    </source>
</evidence>
<dbReference type="InterPro" id="IPR036909">
    <property type="entry name" value="Cyt_c-like_dom_sf"/>
</dbReference>
<evidence type="ECO:0000313" key="5">
    <source>
        <dbReference type="EMBL" id="PQO36969.1"/>
    </source>
</evidence>
<dbReference type="Pfam" id="PF07583">
    <property type="entry name" value="PSCyt2"/>
    <property type="match status" value="1"/>
</dbReference>
<dbReference type="InterPro" id="IPR022655">
    <property type="entry name" value="DUF1553"/>
</dbReference>
<feature type="domain" description="Cytochrome C Planctomycete-type" evidence="4">
    <location>
        <begin position="46"/>
        <end position="99"/>
    </location>
</feature>
<evidence type="ECO:0000259" key="3">
    <source>
        <dbReference type="Pfam" id="PF07587"/>
    </source>
</evidence>
<protein>
    <recommendedName>
        <fullName evidence="7">Cytochrome c domain-containing protein</fullName>
    </recommendedName>
</protein>
<gene>
    <name evidence="5" type="ORF">C5Y96_07355</name>
</gene>
<dbReference type="InterPro" id="IPR011429">
    <property type="entry name" value="Cyt_c_Planctomycete-type"/>
</dbReference>
<dbReference type="GO" id="GO:0020037">
    <property type="term" value="F:heme binding"/>
    <property type="evidence" value="ECO:0007669"/>
    <property type="project" value="InterPro"/>
</dbReference>
<dbReference type="PANTHER" id="PTHR35889">
    <property type="entry name" value="CYCLOINULO-OLIGOSACCHARIDE FRUCTANOTRANSFERASE-RELATED"/>
    <property type="match status" value="1"/>
</dbReference>
<proteinExistence type="predicted"/>
<dbReference type="InterPro" id="IPR013320">
    <property type="entry name" value="ConA-like_dom_sf"/>
</dbReference>
<dbReference type="Pfam" id="PF13385">
    <property type="entry name" value="Laminin_G_3"/>
    <property type="match status" value="1"/>
</dbReference>
<organism evidence="5 6">
    <name type="scientific">Blastopirellula marina</name>
    <dbReference type="NCBI Taxonomy" id="124"/>
    <lineage>
        <taxon>Bacteria</taxon>
        <taxon>Pseudomonadati</taxon>
        <taxon>Planctomycetota</taxon>
        <taxon>Planctomycetia</taxon>
        <taxon>Pirellulales</taxon>
        <taxon>Pirellulaceae</taxon>
        <taxon>Blastopirellula</taxon>
    </lineage>
</organism>
<accession>A0A2S8FXR7</accession>
<dbReference type="SUPFAM" id="SSF46626">
    <property type="entry name" value="Cytochrome c"/>
    <property type="match status" value="1"/>
</dbReference>
<dbReference type="Gene3D" id="2.60.120.200">
    <property type="match status" value="1"/>
</dbReference>
<dbReference type="Pfam" id="PF07587">
    <property type="entry name" value="PSD1"/>
    <property type="match status" value="1"/>
</dbReference>
<feature type="coiled-coil region" evidence="1">
    <location>
        <begin position="641"/>
        <end position="668"/>
    </location>
</feature>
<dbReference type="Proteomes" id="UP000240009">
    <property type="component" value="Unassembled WGS sequence"/>
</dbReference>
<evidence type="ECO:0000259" key="4">
    <source>
        <dbReference type="Pfam" id="PF07635"/>
    </source>
</evidence>
<dbReference type="EMBL" id="PUIA01000017">
    <property type="protein sequence ID" value="PQO36969.1"/>
    <property type="molecule type" value="Genomic_DNA"/>
</dbReference>
<keyword evidence="1" id="KW-0175">Coiled coil</keyword>
<evidence type="ECO:0000259" key="2">
    <source>
        <dbReference type="Pfam" id="PF07583"/>
    </source>
</evidence>
<dbReference type="InterPro" id="IPR011444">
    <property type="entry name" value="DUF1549"/>
</dbReference>
<sequence length="1030" mass="116911">MPPIRTWVIRSLLFSTCALGTHLVVRAEKPKVDFARDVQPILAQHCFACHGPDAATRKADLRLDQRDSALEQISPGHSGDSELYRRLVASDPDVRMPPPSEQHQPSLEEIATLKRWIEAGAPWQELWSLQPIIRPELPAVENKDWPTNAIDYFTLAKMEANNLEPAKPASRYAWLRRVTFDLTGLPPTLEEIQNFDSDTSPQADQKVIDRLLASPAYGENFARRWLDLARYADTHGYNVDSHRDMWRYREWVIESLNKNMPFDQFTIEQLAGDLLPVPTIDELTATGFHRNLPVNDENGAFAEEYRHAYVVDRVNTTGTVWLGMTLGCAQCHDHKYDPVSQLDFYRLAAFFDNIDEKGLDGQNGNAGPVIKSPTRKQQQQLQQLETKLENLRQSYADYLTTDDPLMAAWEAKAQEEGRAEVVSQEKLIAKVDFDTSSSFPAVIGLVGDGTYVTGKQGQALLAGGNVRLNLLRDAKGALSVAAWLYPTVTRPQTLYQLNYENHDQLRLVQADDKFMLSLNKDDGTAVAWETEADAWETNTWQHLAFAIDPASPENSRVWVNGIRLAWRAATPAAMDDQEDDTTEEWILAVRGLLDEVRIDARIWIDTEARILAEDDPISALLAKPLKERTEEQSLRLKKFYLRETNEDFVRLELQMEDLRRQMELLQREFPETMVMREREEPRTTHVRIRGQWDQLGEVVQPGLPGQLYDGVAEGGGDRLQLARWLVSPGNPLTARVVVNRTWQHYFGTGLVKTTDDFGTRGELPSHPGLLDFLACELIDSGWDMKHLHRLIVSSNTYRQTSSVARQCYEADPENRLLARGPRLRLSGEEIRDQALAASGLLVREIGGVSVKPYQPPGLWEELSKGSEFTAQRFVQGHGDRLYRRSLYTYWKRSSPPPNMTAFDATNREVCVAQRSRTNTPMQALVMLNDVTFVEAAKVLAVDLNERHKDHSDRAIAEAFLRILSRLIREDELAMLQILYRQEFWRFTEDPEAARQLLGEGETVVDASPQLAAMTVVCHTILNLDEAVMTP</sequence>
<dbReference type="SUPFAM" id="SSF49899">
    <property type="entry name" value="Concanavalin A-like lectins/glucanases"/>
    <property type="match status" value="1"/>
</dbReference>
<evidence type="ECO:0000313" key="6">
    <source>
        <dbReference type="Proteomes" id="UP000240009"/>
    </source>
</evidence>
<feature type="coiled-coil region" evidence="1">
    <location>
        <begin position="374"/>
        <end position="401"/>
    </location>
</feature>
<feature type="domain" description="DUF1553" evidence="3">
    <location>
        <begin position="717"/>
        <end position="976"/>
    </location>
</feature>